<feature type="transmembrane region" description="Helical" evidence="3">
    <location>
        <begin position="12"/>
        <end position="37"/>
    </location>
</feature>
<evidence type="ECO:0000259" key="4">
    <source>
        <dbReference type="PROSITE" id="PS50853"/>
    </source>
</evidence>
<protein>
    <submittedName>
        <fullName evidence="5">Fibronectin type III</fullName>
    </submittedName>
</protein>
<evidence type="ECO:0000256" key="2">
    <source>
        <dbReference type="ARBA" id="ARBA00023326"/>
    </source>
</evidence>
<keyword evidence="2" id="KW-0624">Polysaccharide degradation</keyword>
<keyword evidence="3" id="KW-0472">Membrane</keyword>
<comment type="caution">
    <text evidence="5">The sequence shown here is derived from an EMBL/GenBank/DDBJ whole genome shotgun (WGS) entry which is preliminary data.</text>
</comment>
<dbReference type="Proteomes" id="UP000478148">
    <property type="component" value="Unassembled WGS sequence"/>
</dbReference>
<dbReference type="Pfam" id="PF00041">
    <property type="entry name" value="fn3"/>
    <property type="match status" value="1"/>
</dbReference>
<dbReference type="AlphaFoldDB" id="A0A6M1L7Q1"/>
<organism evidence="5 6">
    <name type="scientific">Verrucosispora sioxanthis</name>
    <dbReference type="NCBI Taxonomy" id="2499994"/>
    <lineage>
        <taxon>Bacteria</taxon>
        <taxon>Bacillati</taxon>
        <taxon>Actinomycetota</taxon>
        <taxon>Actinomycetes</taxon>
        <taxon>Micromonosporales</taxon>
        <taxon>Micromonosporaceae</taxon>
        <taxon>Micromonospora</taxon>
    </lineage>
</organism>
<feature type="domain" description="Fibronectin type-III" evidence="4">
    <location>
        <begin position="58"/>
        <end position="143"/>
    </location>
</feature>
<keyword evidence="6" id="KW-1185">Reference proteome</keyword>
<dbReference type="SMART" id="SM00060">
    <property type="entry name" value="FN3"/>
    <property type="match status" value="1"/>
</dbReference>
<keyword evidence="1" id="KW-0378">Hydrolase</keyword>
<gene>
    <name evidence="5" type="ORF">ENC19_17105</name>
</gene>
<keyword evidence="2" id="KW-0119">Carbohydrate metabolism</keyword>
<dbReference type="InterPro" id="IPR003961">
    <property type="entry name" value="FN3_dom"/>
</dbReference>
<sequence>MPSGEPTPGRNRVAIVVAVVAVLVALAAVIGVGLLVLDRRAAPSTEPATPSLGAVGPPPGNLTMRDDTTTITLTWTDPSDGLVPFMVAGGRTGQSLGMMATVDPGRTSYTVNGLSTRVNYCFAVLAVYDTDQFATSDQVCTSR</sequence>
<evidence type="ECO:0000256" key="3">
    <source>
        <dbReference type="SAM" id="Phobius"/>
    </source>
</evidence>
<keyword evidence="3" id="KW-1133">Transmembrane helix</keyword>
<keyword evidence="3" id="KW-0812">Transmembrane</keyword>
<evidence type="ECO:0000256" key="1">
    <source>
        <dbReference type="ARBA" id="ARBA00023295"/>
    </source>
</evidence>
<evidence type="ECO:0000313" key="6">
    <source>
        <dbReference type="Proteomes" id="UP000478148"/>
    </source>
</evidence>
<dbReference type="InterPro" id="IPR036116">
    <property type="entry name" value="FN3_sf"/>
</dbReference>
<evidence type="ECO:0000313" key="5">
    <source>
        <dbReference type="EMBL" id="NGM14266.1"/>
    </source>
</evidence>
<dbReference type="EMBL" id="SAIY01000005">
    <property type="protein sequence ID" value="NGM14266.1"/>
    <property type="molecule type" value="Genomic_DNA"/>
</dbReference>
<dbReference type="GO" id="GO:0016798">
    <property type="term" value="F:hydrolase activity, acting on glycosyl bonds"/>
    <property type="evidence" value="ECO:0007669"/>
    <property type="project" value="UniProtKB-KW"/>
</dbReference>
<dbReference type="Gene3D" id="2.60.40.10">
    <property type="entry name" value="Immunoglobulins"/>
    <property type="match status" value="1"/>
</dbReference>
<name>A0A6M1L7Q1_9ACTN</name>
<keyword evidence="1" id="KW-0326">Glycosidase</keyword>
<reference evidence="5 6" key="1">
    <citation type="submission" date="2020-02" db="EMBL/GenBank/DDBJ databases">
        <title>Draft Genome Sequence of Verrucosispora sp. Strain CWR15, Isolated from Gulf of Mexico Sponge.</title>
        <authorList>
            <person name="Kennedy S.J."/>
            <person name="Cella E."/>
            <person name="Azarian T."/>
            <person name="Baker B.J."/>
            <person name="Shaw L.N."/>
        </authorList>
    </citation>
    <scope>NUCLEOTIDE SEQUENCE [LARGE SCALE GENOMIC DNA]</scope>
    <source>
        <strain evidence="5 6">CWR15</strain>
    </source>
</reference>
<dbReference type="SUPFAM" id="SSF49265">
    <property type="entry name" value="Fibronectin type III"/>
    <property type="match status" value="1"/>
</dbReference>
<dbReference type="InterPro" id="IPR013783">
    <property type="entry name" value="Ig-like_fold"/>
</dbReference>
<proteinExistence type="predicted"/>
<dbReference type="PROSITE" id="PS50853">
    <property type="entry name" value="FN3"/>
    <property type="match status" value="1"/>
</dbReference>
<dbReference type="GO" id="GO:0000272">
    <property type="term" value="P:polysaccharide catabolic process"/>
    <property type="evidence" value="ECO:0007669"/>
    <property type="project" value="UniProtKB-KW"/>
</dbReference>
<accession>A0A6M1L7Q1</accession>